<dbReference type="Proteomes" id="UP001148838">
    <property type="component" value="Unassembled WGS sequence"/>
</dbReference>
<dbReference type="Pfam" id="PF20700">
    <property type="entry name" value="Mutator"/>
    <property type="match status" value="1"/>
</dbReference>
<accession>A0ABQ8T817</accession>
<reference evidence="3 4" key="1">
    <citation type="journal article" date="2022" name="Allergy">
        <title>Genome assembly and annotation of Periplaneta americana reveal a comprehensive cockroach allergen profile.</title>
        <authorList>
            <person name="Wang L."/>
            <person name="Xiong Q."/>
            <person name="Saelim N."/>
            <person name="Wang L."/>
            <person name="Nong W."/>
            <person name="Wan A.T."/>
            <person name="Shi M."/>
            <person name="Liu X."/>
            <person name="Cao Q."/>
            <person name="Hui J.H.L."/>
            <person name="Sookrung N."/>
            <person name="Leung T.F."/>
            <person name="Tungtrongchitr A."/>
            <person name="Tsui S.K.W."/>
        </authorList>
    </citation>
    <scope>NUCLEOTIDE SEQUENCE [LARGE SCALE GENOMIC DNA]</scope>
    <source>
        <strain evidence="3">PWHHKU_190912</strain>
    </source>
</reference>
<protein>
    <recommendedName>
        <fullName evidence="2">Mutator-like transposase domain-containing protein</fullName>
    </recommendedName>
</protein>
<keyword evidence="4" id="KW-1185">Reference proteome</keyword>
<dbReference type="PANTHER" id="PTHR33309">
    <property type="entry name" value="KERATIN, ULTRA HIGH-SULFUR MATRIX PROTEIN-LIKE"/>
    <property type="match status" value="1"/>
</dbReference>
<sequence length="584" mass="64813">MCDCVPLSATWNRSSIFSPCTASAARSIHPPSRQDQARRLANNSPATRGVIFGACSPETPLFSSCATRRAIFGACSSETPLFFIMCYTSGHLRGLQPRNPASFHHVLNVGSSSGLAAPKPRFFSSCATRRVIFGACSPETPLFFIGSAMFTEIVSGRHDVSSLSTFCAIMDLPPPPTKFSKCMDLIYKAVSEVALESMSNAVREAVSESNNTHLTVACDGTWQKRGHTSLNGVVTTTSVNTGKVLDVHTLSKSCNICHGAKNFELHDCSINYEGYSGGMEAAGVVEIFSRSVDRYGVKYTNYLGDGDSKGFQKVKESNVYGKDIEITKLECVGHVQKRMGARLRKLKKDMKGKTLSDGKSLTGRGRLTDTEIDLLQQYYGLAIRRNAGKTIKDMQQAIWAIYFHKLSNDDAPQHGLCPPGEDSWCGYHKAQLKGDTYKHEHSLPEAVLLAIKPIFRDLARDDLLSKCLHGKTQNPNESFHHVIWERVPKTVFVQVRTLNIGLYDAVICYNDGCYSRIKVLEKMGLTISGNVKCALMNIDKRRLSEANKRAENMEKEARVRNRIEKRKRESQEEQNQQEYAAGMF</sequence>
<dbReference type="PANTHER" id="PTHR33309:SF3">
    <property type="entry name" value="CCHC-TYPE DOMAIN-CONTAINING PROTEIN"/>
    <property type="match status" value="1"/>
</dbReference>
<feature type="domain" description="Mutator-like transposase" evidence="2">
    <location>
        <begin position="162"/>
        <end position="425"/>
    </location>
</feature>
<evidence type="ECO:0000259" key="2">
    <source>
        <dbReference type="Pfam" id="PF20700"/>
    </source>
</evidence>
<organism evidence="3 4">
    <name type="scientific">Periplaneta americana</name>
    <name type="common">American cockroach</name>
    <name type="synonym">Blatta americana</name>
    <dbReference type="NCBI Taxonomy" id="6978"/>
    <lineage>
        <taxon>Eukaryota</taxon>
        <taxon>Metazoa</taxon>
        <taxon>Ecdysozoa</taxon>
        <taxon>Arthropoda</taxon>
        <taxon>Hexapoda</taxon>
        <taxon>Insecta</taxon>
        <taxon>Pterygota</taxon>
        <taxon>Neoptera</taxon>
        <taxon>Polyneoptera</taxon>
        <taxon>Dictyoptera</taxon>
        <taxon>Blattodea</taxon>
        <taxon>Blattoidea</taxon>
        <taxon>Blattidae</taxon>
        <taxon>Blattinae</taxon>
        <taxon>Periplaneta</taxon>
    </lineage>
</organism>
<dbReference type="EMBL" id="JAJSOF020000015">
    <property type="protein sequence ID" value="KAJ4442111.1"/>
    <property type="molecule type" value="Genomic_DNA"/>
</dbReference>
<evidence type="ECO:0000256" key="1">
    <source>
        <dbReference type="SAM" id="MobiDB-lite"/>
    </source>
</evidence>
<comment type="caution">
    <text evidence="3">The sequence shown here is derived from an EMBL/GenBank/DDBJ whole genome shotgun (WGS) entry which is preliminary data.</text>
</comment>
<evidence type="ECO:0000313" key="4">
    <source>
        <dbReference type="Proteomes" id="UP001148838"/>
    </source>
</evidence>
<evidence type="ECO:0000313" key="3">
    <source>
        <dbReference type="EMBL" id="KAJ4442111.1"/>
    </source>
</evidence>
<name>A0ABQ8T817_PERAM</name>
<feature type="region of interest" description="Disordered" evidence="1">
    <location>
        <begin position="549"/>
        <end position="584"/>
    </location>
</feature>
<feature type="compositionally biased region" description="Basic and acidic residues" evidence="1">
    <location>
        <begin position="549"/>
        <end position="571"/>
    </location>
</feature>
<dbReference type="InterPro" id="IPR049012">
    <property type="entry name" value="Mutator_transp_dom"/>
</dbReference>
<gene>
    <name evidence="3" type="ORF">ANN_11977</name>
</gene>
<proteinExistence type="predicted"/>